<dbReference type="PANTHER" id="PTHR37422:SF17">
    <property type="entry name" value="O-ANTIGEN LIGASE"/>
    <property type="match status" value="1"/>
</dbReference>
<feature type="transmembrane region" description="Helical" evidence="5">
    <location>
        <begin position="206"/>
        <end position="222"/>
    </location>
</feature>
<feature type="transmembrane region" description="Helical" evidence="5">
    <location>
        <begin position="163"/>
        <end position="179"/>
    </location>
</feature>
<dbReference type="GO" id="GO:0016020">
    <property type="term" value="C:membrane"/>
    <property type="evidence" value="ECO:0007669"/>
    <property type="project" value="UniProtKB-SubCell"/>
</dbReference>
<comment type="caution">
    <text evidence="7">The sequence shown here is derived from an EMBL/GenBank/DDBJ whole genome shotgun (WGS) entry which is preliminary data.</text>
</comment>
<keyword evidence="2 5" id="KW-0812">Transmembrane</keyword>
<dbReference type="InterPro" id="IPR051533">
    <property type="entry name" value="WaaL-like"/>
</dbReference>
<feature type="transmembrane region" description="Helical" evidence="5">
    <location>
        <begin position="125"/>
        <end position="143"/>
    </location>
</feature>
<feature type="transmembrane region" description="Helical" evidence="5">
    <location>
        <begin position="36"/>
        <end position="54"/>
    </location>
</feature>
<dbReference type="RefSeq" id="WP_029913190.1">
    <property type="nucleotide sequence ID" value="NZ_AP020335.1"/>
</dbReference>
<evidence type="ECO:0000256" key="2">
    <source>
        <dbReference type="ARBA" id="ARBA00022692"/>
    </source>
</evidence>
<dbReference type="EMBL" id="JMIU01000001">
    <property type="protein sequence ID" value="KDN96631.1"/>
    <property type="molecule type" value="Genomic_DNA"/>
</dbReference>
<protein>
    <recommendedName>
        <fullName evidence="6">O-antigen ligase-related domain-containing protein</fullName>
    </recommendedName>
</protein>
<keyword evidence="4 5" id="KW-0472">Membrane</keyword>
<evidence type="ECO:0000256" key="5">
    <source>
        <dbReference type="SAM" id="Phobius"/>
    </source>
</evidence>
<feature type="domain" description="O-antigen ligase-related" evidence="6">
    <location>
        <begin position="192"/>
        <end position="346"/>
    </location>
</feature>
<feature type="transmembrane region" description="Helical" evidence="5">
    <location>
        <begin position="335"/>
        <end position="357"/>
    </location>
</feature>
<evidence type="ECO:0000256" key="1">
    <source>
        <dbReference type="ARBA" id="ARBA00004141"/>
    </source>
</evidence>
<sequence length="418" mass="47508">MLAKLQNMSEVWQKRLFVVMTAAAIAPLYFESASQIGGTLFLLSLILLSIVAWSKKNISLNAFEKGWIWVAMIYTLVFVLSFLLRPPYTCDGIWRLSSSGFILLLLVWFWISIKLKLGTTVIKSVAFMSLIFAILLLGLELYISKGWYVGYRYGGVLADLGKTGFFLPLTAFLLGLLFLKERRAVYLVLYFVAFLLSALVASRTALAMITVPLFFTVVYFLFSTKSLSCVKKLGVVIIALAVIGSSMYLSKSKLDETFHDYKLAEHSNYYSSMGMRLAMLKVGMQMVENHYVLGVGPNLYKTELKHYVRLTNYSEEVKNSISSFTHLHNQFLMDFVLSGIAGIISLILFIGYPIKVLYQLFKYGRKEEAIFGIGFMVGFWFILFFGAIFTYTYTTILYMLTIGSVILFYRDELGKKHD</sequence>
<dbReference type="Pfam" id="PF04932">
    <property type="entry name" value="Wzy_C"/>
    <property type="match status" value="1"/>
</dbReference>
<proteinExistence type="predicted"/>
<dbReference type="STRING" id="28885.EI16_10285"/>
<comment type="subcellular location">
    <subcellularLocation>
        <location evidence="1">Membrane</location>
        <topology evidence="1">Multi-pass membrane protein</topology>
    </subcellularLocation>
</comment>
<evidence type="ECO:0000313" key="8">
    <source>
        <dbReference type="Proteomes" id="UP000027341"/>
    </source>
</evidence>
<accession>A0A067A201</accession>
<dbReference type="AlphaFoldDB" id="A0A067A201"/>
<dbReference type="PANTHER" id="PTHR37422">
    <property type="entry name" value="TEICHURONIC ACID BIOSYNTHESIS PROTEIN TUAE"/>
    <property type="match status" value="1"/>
</dbReference>
<feature type="transmembrane region" description="Helical" evidence="5">
    <location>
        <begin position="96"/>
        <end position="113"/>
    </location>
</feature>
<feature type="transmembrane region" description="Helical" evidence="5">
    <location>
        <begin position="184"/>
        <end position="200"/>
    </location>
</feature>
<feature type="transmembrane region" description="Helical" evidence="5">
    <location>
        <begin position="369"/>
        <end position="385"/>
    </location>
</feature>
<dbReference type="Proteomes" id="UP000027341">
    <property type="component" value="Unassembled WGS sequence"/>
</dbReference>
<evidence type="ECO:0000256" key="4">
    <source>
        <dbReference type="ARBA" id="ARBA00023136"/>
    </source>
</evidence>
<feature type="transmembrane region" description="Helical" evidence="5">
    <location>
        <begin position="229"/>
        <end position="249"/>
    </location>
</feature>
<evidence type="ECO:0000256" key="3">
    <source>
        <dbReference type="ARBA" id="ARBA00022989"/>
    </source>
</evidence>
<keyword evidence="3 5" id="KW-1133">Transmembrane helix</keyword>
<feature type="transmembrane region" description="Helical" evidence="5">
    <location>
        <begin position="66"/>
        <end position="84"/>
    </location>
</feature>
<reference evidence="7 8" key="1">
    <citation type="submission" date="2014-04" db="EMBL/GenBank/DDBJ databases">
        <title>Draft genome sequence of Hydrogenovibrio marinus MH-110, a model organism for aerobic H2 metabolism.</title>
        <authorList>
            <person name="Cha H.J."/>
            <person name="Jo B.H."/>
            <person name="Hwang B.H."/>
        </authorList>
    </citation>
    <scope>NUCLEOTIDE SEQUENCE [LARGE SCALE GENOMIC DNA]</scope>
    <source>
        <strain evidence="7 8">MH-110</strain>
    </source>
</reference>
<name>A0A067A201_HYDMR</name>
<feature type="transmembrane region" description="Helical" evidence="5">
    <location>
        <begin position="391"/>
        <end position="409"/>
    </location>
</feature>
<evidence type="ECO:0000313" key="7">
    <source>
        <dbReference type="EMBL" id="KDN96631.1"/>
    </source>
</evidence>
<organism evidence="7 8">
    <name type="scientific">Hydrogenovibrio marinus</name>
    <dbReference type="NCBI Taxonomy" id="28885"/>
    <lineage>
        <taxon>Bacteria</taxon>
        <taxon>Pseudomonadati</taxon>
        <taxon>Pseudomonadota</taxon>
        <taxon>Gammaproteobacteria</taxon>
        <taxon>Thiotrichales</taxon>
        <taxon>Piscirickettsiaceae</taxon>
        <taxon>Hydrogenovibrio</taxon>
    </lineage>
</organism>
<evidence type="ECO:0000259" key="6">
    <source>
        <dbReference type="Pfam" id="PF04932"/>
    </source>
</evidence>
<dbReference type="InterPro" id="IPR007016">
    <property type="entry name" value="O-antigen_ligase-rel_domated"/>
</dbReference>
<keyword evidence="8" id="KW-1185">Reference proteome</keyword>
<gene>
    <name evidence="7" type="ORF">EI16_10285</name>
</gene>